<sequence length="261" mass="29915">MIDSHNHLQDARFDGHRREIVSVMRDVGVSSCVVNGTEESDWSAVAKLAETWPEFVRPSFGVHPWKVQGRAESWLESLRGFLDRFPDAGVGEIGLDRWIEGHDIEDQLIVFRNQLDLAVELDRPCTIHCLRAWGPLLKELTSHDVLPRFLMHSFGGSEETAKKFVELGAWFSFSGYFLHEKKEKVVEVFRSIPQDRILVETDAPDMLPPEKFRPFGDDTANHPANLARISERLAELLDIEPEQLVANTNRWWFGKTREAIV</sequence>
<gene>
    <name evidence="2" type="primary">yjjV</name>
    <name evidence="2" type="ORF">MFFC18_51290</name>
</gene>
<dbReference type="KEGG" id="mff:MFFC18_51290"/>
<dbReference type="EMBL" id="CP042912">
    <property type="protein sequence ID" value="QEG25205.1"/>
    <property type="molecule type" value="Genomic_DNA"/>
</dbReference>
<dbReference type="RefSeq" id="WP_202907570.1">
    <property type="nucleotide sequence ID" value="NZ_CP042912.1"/>
</dbReference>
<dbReference type="PANTHER" id="PTHR47176">
    <property type="entry name" value="OSJNBA0020J04.13 PROTEIN"/>
    <property type="match status" value="1"/>
</dbReference>
<keyword evidence="3" id="KW-1185">Reference proteome</keyword>
<dbReference type="CDD" id="cd01310">
    <property type="entry name" value="TatD_DNAse"/>
    <property type="match status" value="1"/>
</dbReference>
<feature type="binding site" evidence="1">
    <location>
        <position position="92"/>
    </location>
    <ligand>
        <name>a divalent metal cation</name>
        <dbReference type="ChEBI" id="CHEBI:60240"/>
        <label>1</label>
    </ligand>
</feature>
<dbReference type="EC" id="3.1.21.-" evidence="2"/>
<dbReference type="SUPFAM" id="SSF51556">
    <property type="entry name" value="Metallo-dependent hydrolases"/>
    <property type="match status" value="1"/>
</dbReference>
<dbReference type="GO" id="GO:0046872">
    <property type="term" value="F:metal ion binding"/>
    <property type="evidence" value="ECO:0007669"/>
    <property type="project" value="UniProtKB-KW"/>
</dbReference>
<evidence type="ECO:0000313" key="2">
    <source>
        <dbReference type="EMBL" id="QEG25205.1"/>
    </source>
</evidence>
<feature type="binding site" evidence="1">
    <location>
        <position position="152"/>
    </location>
    <ligand>
        <name>a divalent metal cation</name>
        <dbReference type="ChEBI" id="CHEBI:60240"/>
        <label>2</label>
    </ligand>
</feature>
<reference evidence="2 3" key="1">
    <citation type="submission" date="2019-08" db="EMBL/GenBank/DDBJ databases">
        <title>Deep-cultivation of Planctomycetes and their phenomic and genomic characterization uncovers novel biology.</title>
        <authorList>
            <person name="Wiegand S."/>
            <person name="Jogler M."/>
            <person name="Boedeker C."/>
            <person name="Pinto D."/>
            <person name="Vollmers J."/>
            <person name="Rivas-Marin E."/>
            <person name="Kohn T."/>
            <person name="Peeters S.H."/>
            <person name="Heuer A."/>
            <person name="Rast P."/>
            <person name="Oberbeckmann S."/>
            <person name="Bunk B."/>
            <person name="Jeske O."/>
            <person name="Meyerdierks A."/>
            <person name="Storesund J.E."/>
            <person name="Kallscheuer N."/>
            <person name="Luecker S."/>
            <person name="Lage O.M."/>
            <person name="Pohl T."/>
            <person name="Merkel B.J."/>
            <person name="Hornburger P."/>
            <person name="Mueller R.-W."/>
            <person name="Bruemmer F."/>
            <person name="Labrenz M."/>
            <person name="Spormann A.M."/>
            <person name="Op den Camp H."/>
            <person name="Overmann J."/>
            <person name="Amann R."/>
            <person name="Jetten M.S.M."/>
            <person name="Mascher T."/>
            <person name="Medema M.H."/>
            <person name="Devos D.P."/>
            <person name="Kaster A.-K."/>
            <person name="Ovreas L."/>
            <person name="Rohde M."/>
            <person name="Galperin M.Y."/>
            <person name="Jogler C."/>
        </authorList>
    </citation>
    <scope>NUCLEOTIDE SEQUENCE [LARGE SCALE GENOMIC DNA]</scope>
    <source>
        <strain evidence="2 3">FC18</strain>
    </source>
</reference>
<feature type="binding site" evidence="1">
    <location>
        <position position="128"/>
    </location>
    <ligand>
        <name>a divalent metal cation</name>
        <dbReference type="ChEBI" id="CHEBI:60240"/>
        <label>2</label>
    </ligand>
</feature>
<protein>
    <submittedName>
        <fullName evidence="2">Putative deoxyribonuclease YjjV</fullName>
        <ecNumber evidence="2">3.1.21.-</ecNumber>
    </submittedName>
</protein>
<dbReference type="STRING" id="980251.GCA_001642875_03834"/>
<dbReference type="Gene3D" id="3.20.20.140">
    <property type="entry name" value="Metal-dependent hydrolases"/>
    <property type="match status" value="1"/>
</dbReference>
<dbReference type="Pfam" id="PF01026">
    <property type="entry name" value="TatD_DNase"/>
    <property type="match status" value="1"/>
</dbReference>
<dbReference type="InterPro" id="IPR032466">
    <property type="entry name" value="Metal_Hydrolase"/>
</dbReference>
<evidence type="ECO:0000313" key="3">
    <source>
        <dbReference type="Proteomes" id="UP000322214"/>
    </source>
</evidence>
<organism evidence="2 3">
    <name type="scientific">Mariniblastus fucicola</name>
    <dbReference type="NCBI Taxonomy" id="980251"/>
    <lineage>
        <taxon>Bacteria</taxon>
        <taxon>Pseudomonadati</taxon>
        <taxon>Planctomycetota</taxon>
        <taxon>Planctomycetia</taxon>
        <taxon>Pirellulales</taxon>
        <taxon>Pirellulaceae</taxon>
        <taxon>Mariniblastus</taxon>
    </lineage>
</organism>
<feature type="binding site" evidence="1">
    <location>
        <position position="202"/>
    </location>
    <ligand>
        <name>a divalent metal cation</name>
        <dbReference type="ChEBI" id="CHEBI:60240"/>
        <label>1</label>
    </ligand>
</feature>
<feature type="binding site" evidence="1">
    <location>
        <position position="5"/>
    </location>
    <ligand>
        <name>a divalent metal cation</name>
        <dbReference type="ChEBI" id="CHEBI:60240"/>
        <label>1</label>
    </ligand>
</feature>
<keyword evidence="1" id="KW-0479">Metal-binding</keyword>
<dbReference type="Proteomes" id="UP000322214">
    <property type="component" value="Chromosome"/>
</dbReference>
<dbReference type="InterPro" id="IPR001130">
    <property type="entry name" value="TatD-like"/>
</dbReference>
<accession>A0A5B9PIU5</accession>
<dbReference type="PIRSF" id="PIRSF005902">
    <property type="entry name" value="DNase_TatD"/>
    <property type="match status" value="1"/>
</dbReference>
<evidence type="ECO:0000256" key="1">
    <source>
        <dbReference type="PIRSR" id="PIRSR005902-1"/>
    </source>
</evidence>
<dbReference type="GO" id="GO:0016788">
    <property type="term" value="F:hydrolase activity, acting on ester bonds"/>
    <property type="evidence" value="ECO:0007669"/>
    <property type="project" value="InterPro"/>
</dbReference>
<name>A0A5B9PIU5_9BACT</name>
<keyword evidence="2" id="KW-0378">Hydrolase</keyword>
<dbReference type="AlphaFoldDB" id="A0A5B9PIU5"/>
<dbReference type="PANTHER" id="PTHR47176:SF1">
    <property type="entry name" value="OS04G0577500 PROTEIN"/>
    <property type="match status" value="1"/>
</dbReference>
<proteinExistence type="predicted"/>
<feature type="binding site" evidence="1">
    <location>
        <position position="7"/>
    </location>
    <ligand>
        <name>a divalent metal cation</name>
        <dbReference type="ChEBI" id="CHEBI:60240"/>
        <label>1</label>
    </ligand>
</feature>